<evidence type="ECO:0000256" key="2">
    <source>
        <dbReference type="SAM" id="SignalP"/>
    </source>
</evidence>
<protein>
    <recommendedName>
        <fullName evidence="5">Copper(I)-binding protein</fullName>
    </recommendedName>
</protein>
<evidence type="ECO:0008006" key="5">
    <source>
        <dbReference type="Google" id="ProtNLM"/>
    </source>
</evidence>
<organism evidence="3 4">
    <name type="scientific">Nocardia puris</name>
    <dbReference type="NCBI Taxonomy" id="208602"/>
    <lineage>
        <taxon>Bacteria</taxon>
        <taxon>Bacillati</taxon>
        <taxon>Actinomycetota</taxon>
        <taxon>Actinomycetes</taxon>
        <taxon>Mycobacteriales</taxon>
        <taxon>Nocardiaceae</taxon>
        <taxon>Nocardia</taxon>
    </lineage>
</organism>
<dbReference type="AlphaFoldDB" id="A0A366DBF7"/>
<dbReference type="EMBL" id="QNRE01000011">
    <property type="protein sequence ID" value="RBO87392.1"/>
    <property type="molecule type" value="Genomic_DNA"/>
</dbReference>
<dbReference type="InterPro" id="IPR007410">
    <property type="entry name" value="LpqE-like"/>
</dbReference>
<feature type="region of interest" description="Disordered" evidence="1">
    <location>
        <begin position="219"/>
        <end position="241"/>
    </location>
</feature>
<accession>A0A366DBF7</accession>
<name>A0A366DBF7_9NOCA</name>
<feature type="compositionally biased region" description="Low complexity" evidence="1">
    <location>
        <begin position="147"/>
        <end position="172"/>
    </location>
</feature>
<evidence type="ECO:0000313" key="3">
    <source>
        <dbReference type="EMBL" id="RBO87392.1"/>
    </source>
</evidence>
<feature type="chain" id="PRO_5039273854" description="Copper(I)-binding protein" evidence="2">
    <location>
        <begin position="33"/>
        <end position="241"/>
    </location>
</feature>
<feature type="region of interest" description="Disordered" evidence="1">
    <location>
        <begin position="134"/>
        <end position="174"/>
    </location>
</feature>
<dbReference type="Gene3D" id="2.60.40.1890">
    <property type="entry name" value="PCu(A)C copper chaperone"/>
    <property type="match status" value="1"/>
</dbReference>
<dbReference type="OrthoDB" id="5188566at2"/>
<dbReference type="Proteomes" id="UP000252586">
    <property type="component" value="Unassembled WGS sequence"/>
</dbReference>
<keyword evidence="2" id="KW-0732">Signal</keyword>
<dbReference type="Pfam" id="PF04314">
    <property type="entry name" value="PCuAC"/>
    <property type="match status" value="2"/>
</dbReference>
<feature type="signal peptide" evidence="2">
    <location>
        <begin position="1"/>
        <end position="32"/>
    </location>
</feature>
<dbReference type="STRING" id="1210090.GCA_001613185_01565"/>
<gene>
    <name evidence="3" type="ORF">DFR74_11198</name>
</gene>
<reference evidence="3 4" key="1">
    <citation type="submission" date="2018-06" db="EMBL/GenBank/DDBJ databases">
        <title>Genomic Encyclopedia of Type Strains, Phase IV (KMG-IV): sequencing the most valuable type-strain genomes for metagenomic binning, comparative biology and taxonomic classification.</title>
        <authorList>
            <person name="Goeker M."/>
        </authorList>
    </citation>
    <scope>NUCLEOTIDE SEQUENCE [LARGE SCALE GENOMIC DNA]</scope>
    <source>
        <strain evidence="3 4">DSM 44599</strain>
    </source>
</reference>
<evidence type="ECO:0000256" key="1">
    <source>
        <dbReference type="SAM" id="MobiDB-lite"/>
    </source>
</evidence>
<sequence length="241" mass="24078">MTAQNAVTASPVARKPRLMVTVAALAAGAALALSGCSAGQVSQTANQAPAINGNNIDVEQISLRNVHIVYPSEGYTNTQGGKAVLALAIVNNSGTVTDELTSVTTDLGTVTITPPTGDRVLSVGPQQTVVAAATAGAAGEHGDDHGSAPTTSPTAEPTASPTTQAPATSAQPPIDPEANQALIEITGLTKDITPGLTYTVSFNFKQNGTVQVQVPVDAGVEADRHESDKSGPAPEGAGGGH</sequence>
<evidence type="ECO:0000313" key="4">
    <source>
        <dbReference type="Proteomes" id="UP000252586"/>
    </source>
</evidence>
<dbReference type="RefSeq" id="WP_084537415.1">
    <property type="nucleotide sequence ID" value="NZ_CP107943.1"/>
</dbReference>
<keyword evidence="4" id="KW-1185">Reference proteome</keyword>
<proteinExistence type="predicted"/>
<dbReference type="InterPro" id="IPR036182">
    <property type="entry name" value="PCuAC_sf"/>
</dbReference>
<comment type="caution">
    <text evidence="3">The sequence shown here is derived from an EMBL/GenBank/DDBJ whole genome shotgun (WGS) entry which is preliminary data.</text>
</comment>